<organism evidence="9 10">
    <name type="scientific">Faecalicatena orotica</name>
    <dbReference type="NCBI Taxonomy" id="1544"/>
    <lineage>
        <taxon>Bacteria</taxon>
        <taxon>Bacillati</taxon>
        <taxon>Bacillota</taxon>
        <taxon>Clostridia</taxon>
        <taxon>Lachnospirales</taxon>
        <taxon>Lachnospiraceae</taxon>
        <taxon>Faecalicatena</taxon>
    </lineage>
</organism>
<keyword evidence="3" id="KW-0229">DNA integration</keyword>
<sequence>MKGGTRKRGKTWSYYFDLGKVDGKRQKKEKGGFATKKEAEAALTEALNEYNNAGLVFTPSEVTLSDYLDYWMENYCYVNCKSNTIRSYSQIIANHIKPELGKYRLKSITAAVVQKWLNDLKAEGYSKGSIALYRDTLSCALTYAVNPLQYIQFNPCIQVKLPKFETPKKETRYVLSVSDFQKITEHFDVSTPHYIPLMIGFYTGMRINEVFALTWDDIDFNNRTISVNKTLIREQAPAKNDSPWFFNSPKTISSNRVIKFGDTLYRVLKEAKKQKNIHRMKGGQDFIENYIEETINKNGDVVNHLIPHKRSEGCSFPLADMVCIRDTGKFFPADTMTHDCTRYTKQEGIKFNFHSLRHTHATMLIENGATLKAVQERLGHANVTITMSIYTHNTESQIEETVGIFENLTQKTS</sequence>
<evidence type="ECO:0000313" key="9">
    <source>
        <dbReference type="EMBL" id="PWJ29519.1"/>
    </source>
</evidence>
<feature type="domain" description="Core-binding (CB)" evidence="8">
    <location>
        <begin position="58"/>
        <end position="145"/>
    </location>
</feature>
<comment type="caution">
    <text evidence="9">The sequence shown here is derived from an EMBL/GenBank/DDBJ whole genome shotgun (WGS) entry which is preliminary data.</text>
</comment>
<dbReference type="InterPro" id="IPR028259">
    <property type="entry name" value="AP2-like_int_N"/>
</dbReference>
<dbReference type="Proteomes" id="UP000245845">
    <property type="component" value="Unassembled WGS sequence"/>
</dbReference>
<dbReference type="Pfam" id="PF14657">
    <property type="entry name" value="Arm-DNA-bind_4"/>
    <property type="match status" value="1"/>
</dbReference>
<dbReference type="AlphaFoldDB" id="A0A2Y9BDK4"/>
<dbReference type="InterPro" id="IPR011010">
    <property type="entry name" value="DNA_brk_join_enz"/>
</dbReference>
<dbReference type="InterPro" id="IPR002104">
    <property type="entry name" value="Integrase_catalytic"/>
</dbReference>
<dbReference type="InterPro" id="IPR044068">
    <property type="entry name" value="CB"/>
</dbReference>
<dbReference type="GO" id="GO:0015074">
    <property type="term" value="P:DNA integration"/>
    <property type="evidence" value="ECO:0007669"/>
    <property type="project" value="UniProtKB-KW"/>
</dbReference>
<evidence type="ECO:0000259" key="8">
    <source>
        <dbReference type="PROSITE" id="PS51900"/>
    </source>
</evidence>
<evidence type="ECO:0000259" key="7">
    <source>
        <dbReference type="PROSITE" id="PS51898"/>
    </source>
</evidence>
<evidence type="ECO:0000313" key="10">
    <source>
        <dbReference type="Proteomes" id="UP000245845"/>
    </source>
</evidence>
<reference evidence="9 10" key="1">
    <citation type="submission" date="2018-05" db="EMBL/GenBank/DDBJ databases">
        <title>The Hungate 1000. A catalogue of reference genomes from the rumen microbiome.</title>
        <authorList>
            <person name="Kelly W."/>
        </authorList>
    </citation>
    <scope>NUCLEOTIDE SEQUENCE [LARGE SCALE GENOMIC DNA]</scope>
    <source>
        <strain evidence="9 10">NLAE-zl-C242</strain>
    </source>
</reference>
<dbReference type="Pfam" id="PF14659">
    <property type="entry name" value="Phage_int_SAM_3"/>
    <property type="match status" value="1"/>
</dbReference>
<evidence type="ECO:0000256" key="2">
    <source>
        <dbReference type="ARBA" id="ARBA00008857"/>
    </source>
</evidence>
<protein>
    <submittedName>
        <fullName evidence="9">Site-specific recombinase XerD</fullName>
    </submittedName>
</protein>
<dbReference type="Gene3D" id="1.10.150.130">
    <property type="match status" value="1"/>
</dbReference>
<dbReference type="Pfam" id="PF00589">
    <property type="entry name" value="Phage_integrase"/>
    <property type="match status" value="1"/>
</dbReference>
<name>A0A2Y9BDK4_9FIRM</name>
<dbReference type="PANTHER" id="PTHR30349:SF64">
    <property type="entry name" value="PROPHAGE INTEGRASE INTD-RELATED"/>
    <property type="match status" value="1"/>
</dbReference>
<evidence type="ECO:0000256" key="3">
    <source>
        <dbReference type="ARBA" id="ARBA00022908"/>
    </source>
</evidence>
<proteinExistence type="inferred from homology"/>
<keyword evidence="10" id="KW-1185">Reference proteome</keyword>
<evidence type="ECO:0000256" key="1">
    <source>
        <dbReference type="ARBA" id="ARBA00003283"/>
    </source>
</evidence>
<gene>
    <name evidence="9" type="ORF">A8806_106258</name>
</gene>
<dbReference type="Gene3D" id="1.10.443.10">
    <property type="entry name" value="Intergrase catalytic core"/>
    <property type="match status" value="1"/>
</dbReference>
<evidence type="ECO:0000256" key="6">
    <source>
        <dbReference type="PROSITE-ProRule" id="PRU01248"/>
    </source>
</evidence>
<dbReference type="GO" id="GO:0006310">
    <property type="term" value="P:DNA recombination"/>
    <property type="evidence" value="ECO:0007669"/>
    <property type="project" value="UniProtKB-KW"/>
</dbReference>
<dbReference type="SUPFAM" id="SSF56349">
    <property type="entry name" value="DNA breaking-rejoining enzymes"/>
    <property type="match status" value="1"/>
</dbReference>
<comment type="function">
    <text evidence="1">Site-specific tyrosine recombinase, which acts by catalyzing the cutting and rejoining of the recombining DNA molecules.</text>
</comment>
<keyword evidence="5" id="KW-0233">DNA recombination</keyword>
<dbReference type="InterPro" id="IPR013762">
    <property type="entry name" value="Integrase-like_cat_sf"/>
</dbReference>
<dbReference type="EMBL" id="QGDL01000006">
    <property type="protein sequence ID" value="PWJ29519.1"/>
    <property type="molecule type" value="Genomic_DNA"/>
</dbReference>
<feature type="domain" description="Tyr recombinase" evidence="7">
    <location>
        <begin position="170"/>
        <end position="403"/>
    </location>
</feature>
<dbReference type="GO" id="GO:0003677">
    <property type="term" value="F:DNA binding"/>
    <property type="evidence" value="ECO:0007669"/>
    <property type="project" value="UniProtKB-UniRule"/>
</dbReference>
<dbReference type="RefSeq" id="WP_181368673.1">
    <property type="nucleotide sequence ID" value="NZ_BAAACK010000026.1"/>
</dbReference>
<dbReference type="PANTHER" id="PTHR30349">
    <property type="entry name" value="PHAGE INTEGRASE-RELATED"/>
    <property type="match status" value="1"/>
</dbReference>
<accession>A0A2Y9BDK4</accession>
<comment type="similarity">
    <text evidence="2">Belongs to the 'phage' integrase family.</text>
</comment>
<evidence type="ECO:0000256" key="5">
    <source>
        <dbReference type="ARBA" id="ARBA00023172"/>
    </source>
</evidence>
<evidence type="ECO:0000256" key="4">
    <source>
        <dbReference type="ARBA" id="ARBA00023125"/>
    </source>
</evidence>
<dbReference type="InterPro" id="IPR004107">
    <property type="entry name" value="Integrase_SAM-like_N"/>
</dbReference>
<dbReference type="PROSITE" id="PS51898">
    <property type="entry name" value="TYR_RECOMBINASE"/>
    <property type="match status" value="1"/>
</dbReference>
<dbReference type="InterPro" id="IPR010998">
    <property type="entry name" value="Integrase_recombinase_N"/>
</dbReference>
<keyword evidence="4 6" id="KW-0238">DNA-binding</keyword>
<dbReference type="CDD" id="cd01189">
    <property type="entry name" value="INT_ICEBs1_C_like"/>
    <property type="match status" value="1"/>
</dbReference>
<dbReference type="InterPro" id="IPR050090">
    <property type="entry name" value="Tyrosine_recombinase_XerCD"/>
</dbReference>
<dbReference type="PROSITE" id="PS51900">
    <property type="entry name" value="CB"/>
    <property type="match status" value="1"/>
</dbReference>